<dbReference type="EMBL" id="BAAAET010000001">
    <property type="protein sequence ID" value="GAA0680004.1"/>
    <property type="molecule type" value="Genomic_DNA"/>
</dbReference>
<proteinExistence type="predicted"/>
<comment type="caution">
    <text evidence="2">The sequence shown here is derived from an EMBL/GenBank/DDBJ whole genome shotgun (WGS) entry which is preliminary data.</text>
</comment>
<dbReference type="RefSeq" id="WP_343800429.1">
    <property type="nucleotide sequence ID" value="NZ_BAAAET010000001.1"/>
</dbReference>
<evidence type="ECO:0000313" key="3">
    <source>
        <dbReference type="Proteomes" id="UP001499915"/>
    </source>
</evidence>
<organism evidence="2 3">
    <name type="scientific">Marinobacterium maritimum</name>
    <dbReference type="NCBI Taxonomy" id="500162"/>
    <lineage>
        <taxon>Bacteria</taxon>
        <taxon>Pseudomonadati</taxon>
        <taxon>Pseudomonadota</taxon>
        <taxon>Gammaproteobacteria</taxon>
        <taxon>Oceanospirillales</taxon>
        <taxon>Oceanospirillaceae</taxon>
        <taxon>Marinobacterium</taxon>
    </lineage>
</organism>
<evidence type="ECO:0000313" key="2">
    <source>
        <dbReference type="EMBL" id="GAA0680004.1"/>
    </source>
</evidence>
<dbReference type="InterPro" id="IPR029063">
    <property type="entry name" value="SAM-dependent_MTases_sf"/>
</dbReference>
<dbReference type="Pfam" id="PF08241">
    <property type="entry name" value="Methyltransf_11"/>
    <property type="match status" value="1"/>
</dbReference>
<dbReference type="InterPro" id="IPR013216">
    <property type="entry name" value="Methyltransf_11"/>
</dbReference>
<dbReference type="PANTHER" id="PTHR43464">
    <property type="entry name" value="METHYLTRANSFERASE"/>
    <property type="match status" value="1"/>
</dbReference>
<evidence type="ECO:0000259" key="1">
    <source>
        <dbReference type="Pfam" id="PF08241"/>
    </source>
</evidence>
<dbReference type="Gene3D" id="3.40.50.150">
    <property type="entry name" value="Vaccinia Virus protein VP39"/>
    <property type="match status" value="1"/>
</dbReference>
<gene>
    <name evidence="2" type="ORF">GCM10009104_00290</name>
</gene>
<keyword evidence="3" id="KW-1185">Reference proteome</keyword>
<dbReference type="SUPFAM" id="SSF53335">
    <property type="entry name" value="S-adenosyl-L-methionine-dependent methyltransferases"/>
    <property type="match status" value="1"/>
</dbReference>
<accession>A0ABP3T7T9</accession>
<reference evidence="3" key="1">
    <citation type="journal article" date="2019" name="Int. J. Syst. Evol. Microbiol.">
        <title>The Global Catalogue of Microorganisms (GCM) 10K type strain sequencing project: providing services to taxonomists for standard genome sequencing and annotation.</title>
        <authorList>
            <consortium name="The Broad Institute Genomics Platform"/>
            <consortium name="The Broad Institute Genome Sequencing Center for Infectious Disease"/>
            <person name="Wu L."/>
            <person name="Ma J."/>
        </authorList>
    </citation>
    <scope>NUCLEOTIDE SEQUENCE [LARGE SCALE GENOMIC DNA]</scope>
    <source>
        <strain evidence="3">JCM 15134</strain>
    </source>
</reference>
<protein>
    <recommendedName>
        <fullName evidence="1">Methyltransferase type 11 domain-containing protein</fullName>
    </recommendedName>
</protein>
<feature type="domain" description="Methyltransferase type 11" evidence="1">
    <location>
        <begin position="60"/>
        <end position="153"/>
    </location>
</feature>
<dbReference type="CDD" id="cd02440">
    <property type="entry name" value="AdoMet_MTases"/>
    <property type="match status" value="1"/>
</dbReference>
<sequence length="283" mass="31543">MTIQAQSIADTWTGEAITALKQKQKATWEDGDYAHFAKYMEKGAIEIVSNWQLQPGQRLLDVACGTGQSALPAARLGLRVTGVDIAQNLIDSANLRARAEGIDAHFDQGDAEALQYEDATYDVVVSMIGAMFAPRPDRVSHELGRVLRPGGTLHMCNWTPDSMPAQMFKAIAKRVPPPPGAISPMLWGDESTVRERLSGHFTNIRLSRKLYPKWRYTFSCDELVTLFRSTFGPVKRAFEAINTTEQQDLFNELREIYRTHSLPDGNGGISIQGEYLDVIATRR</sequence>
<dbReference type="Proteomes" id="UP001499915">
    <property type="component" value="Unassembled WGS sequence"/>
</dbReference>
<name>A0ABP3T7T9_9GAMM</name>